<evidence type="ECO:0000259" key="2">
    <source>
        <dbReference type="Pfam" id="PF00857"/>
    </source>
</evidence>
<dbReference type="InterPro" id="IPR050272">
    <property type="entry name" value="Isochorismatase-like_hydrls"/>
</dbReference>
<name>A0A160P167_STRLU</name>
<dbReference type="InterPro" id="IPR000868">
    <property type="entry name" value="Isochorismatase-like_dom"/>
</dbReference>
<dbReference type="Proteomes" id="UP000217676">
    <property type="component" value="Chromosome"/>
</dbReference>
<dbReference type="KEGG" id="slau:SLA_4241"/>
<dbReference type="GO" id="GO:0016787">
    <property type="term" value="F:hydrolase activity"/>
    <property type="evidence" value="ECO:0007669"/>
    <property type="project" value="UniProtKB-KW"/>
</dbReference>
<protein>
    <submittedName>
        <fullName evidence="3">Isochorismatase hydrolase family protein</fullName>
    </submittedName>
</protein>
<evidence type="ECO:0000256" key="1">
    <source>
        <dbReference type="ARBA" id="ARBA00022801"/>
    </source>
</evidence>
<gene>
    <name evidence="3" type="ORF">SLA_4241</name>
</gene>
<keyword evidence="4" id="KW-1185">Reference proteome</keyword>
<dbReference type="EMBL" id="AP017424">
    <property type="protein sequence ID" value="BAU85129.1"/>
    <property type="molecule type" value="Genomic_DNA"/>
</dbReference>
<reference evidence="3 4" key="1">
    <citation type="journal article" date="2016" name="Genome Announc.">
        <title>Complete Genome Sequence of Thiostrepton-Producing Streptomyces laurentii ATCC 31255.</title>
        <authorList>
            <person name="Doi K."/>
            <person name="Fujino Y."/>
            <person name="Nagayoshi Y."/>
            <person name="Ohshima T."/>
            <person name="Ogata S."/>
        </authorList>
    </citation>
    <scope>NUCLEOTIDE SEQUENCE [LARGE SCALE GENOMIC DNA]</scope>
    <source>
        <strain evidence="3 4">ATCC 31255</strain>
    </source>
</reference>
<organism evidence="3 4">
    <name type="scientific">Streptomyces laurentii</name>
    <dbReference type="NCBI Taxonomy" id="39478"/>
    <lineage>
        <taxon>Bacteria</taxon>
        <taxon>Bacillati</taxon>
        <taxon>Actinomycetota</taxon>
        <taxon>Actinomycetes</taxon>
        <taxon>Kitasatosporales</taxon>
        <taxon>Streptomycetaceae</taxon>
        <taxon>Streptomyces</taxon>
    </lineage>
</organism>
<dbReference type="Pfam" id="PF00857">
    <property type="entry name" value="Isochorismatase"/>
    <property type="match status" value="1"/>
</dbReference>
<dbReference type="AlphaFoldDB" id="A0A160P167"/>
<dbReference type="PANTHER" id="PTHR43540:SF1">
    <property type="entry name" value="ISOCHORISMATASE HYDROLASE"/>
    <property type="match status" value="1"/>
</dbReference>
<dbReference type="CDD" id="cd00431">
    <property type="entry name" value="cysteine_hydrolases"/>
    <property type="match status" value="1"/>
</dbReference>
<feature type="domain" description="Isochorismatase-like" evidence="2">
    <location>
        <begin position="32"/>
        <end position="206"/>
    </location>
</feature>
<dbReference type="InterPro" id="IPR036380">
    <property type="entry name" value="Isochorismatase-like_sf"/>
</dbReference>
<keyword evidence="1 3" id="KW-0378">Hydrolase</keyword>
<evidence type="ECO:0000313" key="3">
    <source>
        <dbReference type="EMBL" id="BAU85129.1"/>
    </source>
</evidence>
<dbReference type="Gene3D" id="3.40.50.850">
    <property type="entry name" value="Isochorismatase-like"/>
    <property type="match status" value="1"/>
</dbReference>
<evidence type="ECO:0000313" key="4">
    <source>
        <dbReference type="Proteomes" id="UP000217676"/>
    </source>
</evidence>
<sequence length="214" mass="22650">MICRTVPKDVTGAGAVRSLRERETGGESDVSTALIIGDIQQGITGSYPFAHRVVAPLAELLPRARVAGVRVVFVRFALRGNGADLPPDNEMFRMFHAAGDTFHEGSPGTEPTLPVAVEDIVVTKRRASAFAGTDLDLVLRANGVTSLVVAGVATSAMVAATCYDAADRDYRVTVLRDGCGDGDPAVHDFFMDTVFPARGFEVTTCADWPGEPAP</sequence>
<dbReference type="PANTHER" id="PTHR43540">
    <property type="entry name" value="PEROXYUREIDOACRYLATE/UREIDOACRYLATE AMIDOHYDROLASE-RELATED"/>
    <property type="match status" value="1"/>
</dbReference>
<dbReference type="SUPFAM" id="SSF52499">
    <property type="entry name" value="Isochorismatase-like hydrolases"/>
    <property type="match status" value="1"/>
</dbReference>
<proteinExistence type="predicted"/>
<accession>A0A160P167</accession>